<dbReference type="Gene3D" id="3.30.565.10">
    <property type="entry name" value="Histidine kinase-like ATPase, C-terminal domain"/>
    <property type="match status" value="1"/>
</dbReference>
<feature type="domain" description="Histidine kinase" evidence="9">
    <location>
        <begin position="215"/>
        <end position="418"/>
    </location>
</feature>
<evidence type="ECO:0000256" key="2">
    <source>
        <dbReference type="ARBA" id="ARBA00012438"/>
    </source>
</evidence>
<dbReference type="SUPFAM" id="SSF47384">
    <property type="entry name" value="Homodimeric domain of signal transducing histidine kinase"/>
    <property type="match status" value="1"/>
</dbReference>
<dbReference type="CDD" id="cd00082">
    <property type="entry name" value="HisKA"/>
    <property type="match status" value="1"/>
</dbReference>
<evidence type="ECO:0000256" key="4">
    <source>
        <dbReference type="ARBA" id="ARBA00022679"/>
    </source>
</evidence>
<keyword evidence="3" id="KW-0597">Phosphoprotein</keyword>
<dbReference type="PANTHER" id="PTHR45436:SF5">
    <property type="entry name" value="SENSOR HISTIDINE KINASE TRCS"/>
    <property type="match status" value="1"/>
</dbReference>
<evidence type="ECO:0000313" key="10">
    <source>
        <dbReference type="EMBL" id="SEG53500.1"/>
    </source>
</evidence>
<proteinExistence type="predicted"/>
<dbReference type="PANTHER" id="PTHR45436">
    <property type="entry name" value="SENSOR HISTIDINE KINASE YKOH"/>
    <property type="match status" value="1"/>
</dbReference>
<dbReference type="SMART" id="SM00388">
    <property type="entry name" value="HisKA"/>
    <property type="match status" value="1"/>
</dbReference>
<comment type="catalytic activity">
    <reaction evidence="1">
        <text>ATP + protein L-histidine = ADP + protein N-phospho-L-histidine.</text>
        <dbReference type="EC" id="2.7.13.3"/>
    </reaction>
</comment>
<evidence type="ECO:0000256" key="7">
    <source>
        <dbReference type="ARBA" id="ARBA00022989"/>
    </source>
</evidence>
<dbReference type="InterPro" id="IPR003594">
    <property type="entry name" value="HATPase_dom"/>
</dbReference>
<keyword evidence="6 10" id="KW-0418">Kinase</keyword>
<dbReference type="PROSITE" id="PS50109">
    <property type="entry name" value="HIS_KIN"/>
    <property type="match status" value="1"/>
</dbReference>
<dbReference type="EC" id="2.7.13.3" evidence="2"/>
<dbReference type="SUPFAM" id="SSF55874">
    <property type="entry name" value="ATPase domain of HSP90 chaperone/DNA topoisomerase II/histidine kinase"/>
    <property type="match status" value="1"/>
</dbReference>
<accession>A0A1H6AYX2</accession>
<evidence type="ECO:0000256" key="8">
    <source>
        <dbReference type="SAM" id="Phobius"/>
    </source>
</evidence>
<keyword evidence="11" id="KW-1185">Reference proteome</keyword>
<keyword evidence="5 8" id="KW-0812">Transmembrane</keyword>
<reference evidence="11" key="1">
    <citation type="submission" date="2016-10" db="EMBL/GenBank/DDBJ databases">
        <authorList>
            <person name="Varghese N."/>
            <person name="Submissions S."/>
        </authorList>
    </citation>
    <scope>NUCLEOTIDE SEQUENCE [LARGE SCALE GENOMIC DNA]</scope>
    <source>
        <strain evidence="11">DSM 21580</strain>
    </source>
</reference>
<dbReference type="InterPro" id="IPR005467">
    <property type="entry name" value="His_kinase_dom"/>
</dbReference>
<dbReference type="InterPro" id="IPR003661">
    <property type="entry name" value="HisK_dim/P_dom"/>
</dbReference>
<evidence type="ECO:0000256" key="6">
    <source>
        <dbReference type="ARBA" id="ARBA00022777"/>
    </source>
</evidence>
<dbReference type="InterPro" id="IPR036890">
    <property type="entry name" value="HATPase_C_sf"/>
</dbReference>
<feature type="transmembrane region" description="Helical" evidence="8">
    <location>
        <begin position="129"/>
        <end position="152"/>
    </location>
</feature>
<protein>
    <recommendedName>
        <fullName evidence="2">histidine kinase</fullName>
        <ecNumber evidence="2">2.7.13.3</ecNumber>
    </recommendedName>
</protein>
<keyword evidence="7 8" id="KW-1133">Transmembrane helix</keyword>
<dbReference type="InterPro" id="IPR050428">
    <property type="entry name" value="TCS_sensor_his_kinase"/>
</dbReference>
<dbReference type="Proteomes" id="UP000236738">
    <property type="component" value="Unassembled WGS sequence"/>
</dbReference>
<evidence type="ECO:0000256" key="1">
    <source>
        <dbReference type="ARBA" id="ARBA00000085"/>
    </source>
</evidence>
<evidence type="ECO:0000256" key="3">
    <source>
        <dbReference type="ARBA" id="ARBA00022553"/>
    </source>
</evidence>
<dbReference type="SMART" id="SM00387">
    <property type="entry name" value="HATPase_c"/>
    <property type="match status" value="1"/>
</dbReference>
<dbReference type="GO" id="GO:0000155">
    <property type="term" value="F:phosphorelay sensor kinase activity"/>
    <property type="evidence" value="ECO:0007669"/>
    <property type="project" value="InterPro"/>
</dbReference>
<dbReference type="InterPro" id="IPR036097">
    <property type="entry name" value="HisK_dim/P_sf"/>
</dbReference>
<evidence type="ECO:0000259" key="9">
    <source>
        <dbReference type="PROSITE" id="PS50109"/>
    </source>
</evidence>
<keyword evidence="8" id="KW-0472">Membrane</keyword>
<dbReference type="RefSeq" id="WP_103914453.1">
    <property type="nucleotide sequence ID" value="NZ_FNUS01000007.1"/>
</dbReference>
<sequence>MKLTHYISLRYIGVSVLVMLVSIPVFYFVLQSVLTHNIDESLQDQKTLVTEKLQNLHDKNFLILENEITVVKSSNAFSKDQLFTKEIYNNIENEKEFYRILQFSVKSDGVNYNVQIKESLVESEDLLKIILKLLISILLVLVGTLLIINYNIKQKVWKPFYKTLEKLKQFRVDKVDELNLEKSKINEFNDLNFSLNELSSNNKKVYQSQKEFTENASHELQTPLAIVQNNLELFWQTENISAQQAEILNDISNATSRMSKLNKSLLLLSKIENKQFSETQNVNLNLLAEKFFKNYQEQIKFKNLYLKTSLSEIFIVEIDENLAEILVGNLLLNALKYAPKDSEVEVVFSENELLISNLSDGKALDKEKLFNRFQRQNNKEKGTGLGLEIAKQIANAFHLNLSYEFKENRHFFVLNRLN</sequence>
<dbReference type="OrthoDB" id="1522504at2"/>
<evidence type="ECO:0000313" key="11">
    <source>
        <dbReference type="Proteomes" id="UP000236738"/>
    </source>
</evidence>
<gene>
    <name evidence="10" type="ORF">SAMN05421847_2595</name>
</gene>
<dbReference type="Pfam" id="PF00512">
    <property type="entry name" value="HisKA"/>
    <property type="match status" value="1"/>
</dbReference>
<name>A0A1H6AYX2_9FLAO</name>
<dbReference type="AlphaFoldDB" id="A0A1H6AYX2"/>
<dbReference type="Gene3D" id="1.10.287.130">
    <property type="match status" value="1"/>
</dbReference>
<dbReference type="Pfam" id="PF02518">
    <property type="entry name" value="HATPase_c"/>
    <property type="match status" value="1"/>
</dbReference>
<organism evidence="10 11">
    <name type="scientific">Halpernia humi</name>
    <dbReference type="NCBI Taxonomy" id="493375"/>
    <lineage>
        <taxon>Bacteria</taxon>
        <taxon>Pseudomonadati</taxon>
        <taxon>Bacteroidota</taxon>
        <taxon>Flavobacteriia</taxon>
        <taxon>Flavobacteriales</taxon>
        <taxon>Weeksellaceae</taxon>
        <taxon>Chryseobacterium group</taxon>
        <taxon>Halpernia</taxon>
    </lineage>
</organism>
<dbReference type="GO" id="GO:0005886">
    <property type="term" value="C:plasma membrane"/>
    <property type="evidence" value="ECO:0007669"/>
    <property type="project" value="TreeGrafter"/>
</dbReference>
<feature type="transmembrane region" description="Helical" evidence="8">
    <location>
        <begin position="12"/>
        <end position="30"/>
    </location>
</feature>
<keyword evidence="4" id="KW-0808">Transferase</keyword>
<evidence type="ECO:0000256" key="5">
    <source>
        <dbReference type="ARBA" id="ARBA00022692"/>
    </source>
</evidence>
<dbReference type="EMBL" id="FNUS01000007">
    <property type="protein sequence ID" value="SEG53500.1"/>
    <property type="molecule type" value="Genomic_DNA"/>
</dbReference>